<evidence type="ECO:0000313" key="8">
    <source>
        <dbReference type="Proteomes" id="UP001338582"/>
    </source>
</evidence>
<dbReference type="PROSITE" id="PS51865">
    <property type="entry name" value="PDZ_GRASP"/>
    <property type="match status" value="1"/>
</dbReference>
<evidence type="ECO:0000259" key="6">
    <source>
        <dbReference type="PROSITE" id="PS51865"/>
    </source>
</evidence>
<organism evidence="7 8">
    <name type="scientific">Australozyma saopauloensis</name>
    <dbReference type="NCBI Taxonomy" id="291208"/>
    <lineage>
        <taxon>Eukaryota</taxon>
        <taxon>Fungi</taxon>
        <taxon>Dikarya</taxon>
        <taxon>Ascomycota</taxon>
        <taxon>Saccharomycotina</taxon>
        <taxon>Pichiomycetes</taxon>
        <taxon>Metschnikowiaceae</taxon>
        <taxon>Australozyma</taxon>
    </lineage>
</organism>
<gene>
    <name evidence="7" type="ORF">PUMCH_004137</name>
</gene>
<evidence type="ECO:0000256" key="5">
    <source>
        <dbReference type="SAM" id="MobiDB-lite"/>
    </source>
</evidence>
<keyword evidence="4" id="KW-0472">Membrane</keyword>
<feature type="domain" description="PDZ GRASP-type" evidence="6">
    <location>
        <begin position="181"/>
        <end position="294"/>
    </location>
</feature>
<keyword evidence="3" id="KW-0333">Golgi apparatus</keyword>
<dbReference type="EMBL" id="CP138898">
    <property type="protein sequence ID" value="WPK26776.1"/>
    <property type="molecule type" value="Genomic_DNA"/>
</dbReference>
<sequence>MFSFAKKLVDKLEGVNGHEPDTYFRNTLSRNNGYGLRVLHVEQNSTAANLGLEAWFDYIVGFAGHDLPIPSIGQHTHSYLINDDGSFMYGAIPIAEQARMVDFDMIAHELDSIARSPNPHVEFEVWNAKGGILRTVSVPLQLLSSQEQPQKLSEHQALTLHTSFSRLGLTVQSQHLNSATFVWKVMNSHRDSPAFRALLIPHADFIIGCDSAFPTDTPSTGLLASGGENLLRLTIAKYYKVHLETLQEDRIPIVLYVYNHDYDIVRPVTVHLTSSWCPEGNKGILGCDIGYGLLHRLPVVIGKFDSSMHRLTDDMYHNSEDVSYQVKHQINQPHIVPSNPNVVSQTVNETPGPEVTNKEPIFETSTTQNELLSEDVIANQFVEDTTATSALETEFLMEQSLHKNDLQTLSSHGQDPHALKETPTADLPSQIEEPSSSQSSPIDAPVEEEQNEDDFFASLGEAEIKAPLTDSNLATKLPTTAEHMDVVETANQPQVAEEFQEILLDEPEQMASQEQEAEINKDAAEVEHKAEAADIILDDPIDDFLDDSIEQIPDTPDSLPMNSDQKPEHADAVQHSPYEEVNLEEDDEPVSQSFREHLQRNNNEAISHWVLTSSHELTPDPYEEPATKSYIPPPPKPNLPVSTPPPAVLPLNSIQTTESAVPPPPKIATPSGGPPPVSGTPQKGARRKRHAPLSNLNALADIMNDELSKSQKSDYMLVPSTLDPNLPPPPRPRP</sequence>
<reference evidence="7 8" key="1">
    <citation type="submission" date="2023-10" db="EMBL/GenBank/DDBJ databases">
        <title>Draft Genome Sequence of Candida saopaulonensis from a very Premature Infant with Sepsis.</title>
        <authorList>
            <person name="Ning Y."/>
            <person name="Dai R."/>
            <person name="Xiao M."/>
            <person name="Xu Y."/>
            <person name="Yan Q."/>
            <person name="Zhang L."/>
        </authorList>
    </citation>
    <scope>NUCLEOTIDE SEQUENCE [LARGE SCALE GENOMIC DNA]</scope>
    <source>
        <strain evidence="7 8">19XY460</strain>
    </source>
</reference>
<dbReference type="AlphaFoldDB" id="A0AAX4HEG8"/>
<dbReference type="PANTHER" id="PTHR12893">
    <property type="entry name" value="GOLGI REASSEMBLY STACKING PROTEIN GRASP"/>
    <property type="match status" value="1"/>
</dbReference>
<evidence type="ECO:0000313" key="7">
    <source>
        <dbReference type="EMBL" id="WPK26776.1"/>
    </source>
</evidence>
<feature type="compositionally biased region" description="Pro residues" evidence="5">
    <location>
        <begin position="631"/>
        <end position="648"/>
    </location>
</feature>
<feature type="compositionally biased region" description="Pro residues" evidence="5">
    <location>
        <begin position="725"/>
        <end position="734"/>
    </location>
</feature>
<dbReference type="PANTHER" id="PTHR12893:SF0">
    <property type="entry name" value="GRASP65"/>
    <property type="match status" value="1"/>
</dbReference>
<protein>
    <recommendedName>
        <fullName evidence="6">PDZ GRASP-type domain-containing protein</fullName>
    </recommendedName>
</protein>
<dbReference type="KEGG" id="asau:88175198"/>
<feature type="region of interest" description="Disordered" evidence="5">
    <location>
        <begin position="705"/>
        <end position="734"/>
    </location>
</feature>
<dbReference type="Gene3D" id="2.30.42.10">
    <property type="match status" value="2"/>
</dbReference>
<proteinExistence type="predicted"/>
<feature type="compositionally biased region" description="Polar residues" evidence="5">
    <location>
        <begin position="339"/>
        <end position="349"/>
    </location>
</feature>
<feature type="compositionally biased region" description="Low complexity" evidence="5">
    <location>
        <begin position="429"/>
        <end position="442"/>
    </location>
</feature>
<feature type="region of interest" description="Disordered" evidence="5">
    <location>
        <begin position="616"/>
        <end position="693"/>
    </location>
</feature>
<keyword evidence="8" id="KW-1185">Reference proteome</keyword>
<evidence type="ECO:0000256" key="3">
    <source>
        <dbReference type="ARBA" id="ARBA00023034"/>
    </source>
</evidence>
<dbReference type="Pfam" id="PF04495">
    <property type="entry name" value="GRASP55_65"/>
    <property type="match status" value="1"/>
</dbReference>
<dbReference type="GO" id="GO:0000139">
    <property type="term" value="C:Golgi membrane"/>
    <property type="evidence" value="ECO:0007669"/>
    <property type="project" value="UniProtKB-SubCell"/>
</dbReference>
<dbReference type="RefSeq" id="XP_062879155.1">
    <property type="nucleotide sequence ID" value="XM_063023085.1"/>
</dbReference>
<evidence type="ECO:0000256" key="1">
    <source>
        <dbReference type="ARBA" id="ARBA00004394"/>
    </source>
</evidence>
<evidence type="ECO:0000256" key="2">
    <source>
        <dbReference type="ARBA" id="ARBA00022737"/>
    </source>
</evidence>
<dbReference type="GeneID" id="88175198"/>
<feature type="compositionally biased region" description="Pro residues" evidence="5">
    <location>
        <begin position="661"/>
        <end position="678"/>
    </location>
</feature>
<name>A0AAX4HEG8_9ASCO</name>
<dbReference type="GO" id="GO:0007030">
    <property type="term" value="P:Golgi organization"/>
    <property type="evidence" value="ECO:0007669"/>
    <property type="project" value="TreeGrafter"/>
</dbReference>
<feature type="region of interest" description="Disordered" evidence="5">
    <location>
        <begin position="339"/>
        <end position="359"/>
    </location>
</feature>
<dbReference type="InterPro" id="IPR007583">
    <property type="entry name" value="GRASP55_65"/>
</dbReference>
<keyword evidence="2" id="KW-0677">Repeat</keyword>
<dbReference type="Proteomes" id="UP001338582">
    <property type="component" value="Chromosome 5"/>
</dbReference>
<comment type="subcellular location">
    <subcellularLocation>
        <location evidence="1">Golgi apparatus membrane</location>
    </subcellularLocation>
</comment>
<evidence type="ECO:0000256" key="4">
    <source>
        <dbReference type="ARBA" id="ARBA00023136"/>
    </source>
</evidence>
<feature type="region of interest" description="Disordered" evidence="5">
    <location>
        <begin position="546"/>
        <end position="599"/>
    </location>
</feature>
<feature type="region of interest" description="Disordered" evidence="5">
    <location>
        <begin position="407"/>
        <end position="449"/>
    </location>
</feature>
<dbReference type="InterPro" id="IPR024958">
    <property type="entry name" value="GRASP_PDZ"/>
</dbReference>
<accession>A0AAX4HEG8</accession>
<dbReference type="InterPro" id="IPR036034">
    <property type="entry name" value="PDZ_sf"/>
</dbReference>